<dbReference type="PANTHER" id="PTHR33388:SF18">
    <property type="entry name" value="PROTEIN SPEAR1"/>
    <property type="match status" value="1"/>
</dbReference>
<feature type="region of interest" description="Disordered" evidence="4">
    <location>
        <begin position="155"/>
        <end position="188"/>
    </location>
</feature>
<organism evidence="5 6">
    <name type="scientific">Nepenthes gracilis</name>
    <name type="common">Slender pitcher plant</name>
    <dbReference type="NCBI Taxonomy" id="150966"/>
    <lineage>
        <taxon>Eukaryota</taxon>
        <taxon>Viridiplantae</taxon>
        <taxon>Streptophyta</taxon>
        <taxon>Embryophyta</taxon>
        <taxon>Tracheophyta</taxon>
        <taxon>Spermatophyta</taxon>
        <taxon>Magnoliopsida</taxon>
        <taxon>eudicotyledons</taxon>
        <taxon>Gunneridae</taxon>
        <taxon>Pentapetalae</taxon>
        <taxon>Caryophyllales</taxon>
        <taxon>Nepenthaceae</taxon>
        <taxon>Nepenthes</taxon>
    </lineage>
</organism>
<gene>
    <name evidence="5" type="ORF">Nepgr_005157</name>
</gene>
<protein>
    <submittedName>
        <fullName evidence="5">Uncharacterized protein</fullName>
    </submittedName>
</protein>
<dbReference type="Proteomes" id="UP001279734">
    <property type="component" value="Unassembled WGS sequence"/>
</dbReference>
<evidence type="ECO:0000256" key="1">
    <source>
        <dbReference type="ARBA" id="ARBA00022491"/>
    </source>
</evidence>
<comment type="caution">
    <text evidence="5">The sequence shown here is derived from an EMBL/GenBank/DDBJ whole genome shotgun (WGS) entry which is preliminary data.</text>
</comment>
<reference evidence="5" key="1">
    <citation type="submission" date="2023-05" db="EMBL/GenBank/DDBJ databases">
        <title>Nepenthes gracilis genome sequencing.</title>
        <authorList>
            <person name="Fukushima K."/>
        </authorList>
    </citation>
    <scope>NUCLEOTIDE SEQUENCE</scope>
    <source>
        <strain evidence="5">SING2019-196</strain>
    </source>
</reference>
<dbReference type="GO" id="GO:0003700">
    <property type="term" value="F:DNA-binding transcription factor activity"/>
    <property type="evidence" value="ECO:0007669"/>
    <property type="project" value="InterPro"/>
</dbReference>
<dbReference type="EMBL" id="BSYO01000004">
    <property type="protein sequence ID" value="GMH03318.1"/>
    <property type="molecule type" value="Genomic_DNA"/>
</dbReference>
<evidence type="ECO:0000256" key="2">
    <source>
        <dbReference type="ARBA" id="ARBA00023015"/>
    </source>
</evidence>
<keyword evidence="6" id="KW-1185">Reference proteome</keyword>
<dbReference type="PANTHER" id="PTHR33388">
    <property type="entry name" value="OS01G0212500 PROTEIN"/>
    <property type="match status" value="1"/>
</dbReference>
<evidence type="ECO:0000256" key="3">
    <source>
        <dbReference type="ARBA" id="ARBA00023163"/>
    </source>
</evidence>
<name>A0AAD3S2N4_NEPGR</name>
<dbReference type="AlphaFoldDB" id="A0AAD3S2N4"/>
<keyword evidence="3" id="KW-0804">Transcription</keyword>
<dbReference type="InterPro" id="IPR040356">
    <property type="entry name" value="SPEAR"/>
</dbReference>
<evidence type="ECO:0000256" key="4">
    <source>
        <dbReference type="SAM" id="MobiDB-lite"/>
    </source>
</evidence>
<proteinExistence type="predicted"/>
<feature type="compositionally biased region" description="Acidic residues" evidence="4">
    <location>
        <begin position="178"/>
        <end position="188"/>
    </location>
</feature>
<feature type="compositionally biased region" description="Basic and acidic residues" evidence="4">
    <location>
        <begin position="155"/>
        <end position="165"/>
    </location>
</feature>
<evidence type="ECO:0000313" key="6">
    <source>
        <dbReference type="Proteomes" id="UP001279734"/>
    </source>
</evidence>
<feature type="region of interest" description="Disordered" evidence="4">
    <location>
        <begin position="1"/>
        <end position="39"/>
    </location>
</feature>
<keyword evidence="2" id="KW-0805">Transcription regulation</keyword>
<keyword evidence="1" id="KW-0678">Repressor</keyword>
<sequence length="188" mass="20923">MFGKGNMGNERSSPGSSRKAKKSNPEKPKQPQRGLGVAQLERLRIEMNYGYLPSPHAPFPSPLNQEAMRMQAAAYAPLMQSSSTSFMPSPSQSSSSYHGYHPNAMMGFGDMERGNFGYGESQTRWNPNNVVLHGHQYAQSTMNTSPLLSHFEDSMQNRRRIDSSEKTGSSSQNSETSETQDLDLELRL</sequence>
<accession>A0AAD3S2N4</accession>
<evidence type="ECO:0000313" key="5">
    <source>
        <dbReference type="EMBL" id="GMH03318.1"/>
    </source>
</evidence>